<dbReference type="HOGENOM" id="CLU_2479311_0_0_11"/>
<feature type="compositionally biased region" description="Polar residues" evidence="1">
    <location>
        <begin position="1"/>
        <end position="10"/>
    </location>
</feature>
<dbReference type="AlphaFoldDB" id="C7NF63"/>
<organism evidence="2 3">
    <name type="scientific">Kytococcus sedentarius (strain ATCC 14392 / DSM 20547 / JCM 11482 / CCUG 33030 / NBRC 15357 / NCTC 11040 / CCM 314 / 541)</name>
    <name type="common">Micrococcus sedentarius</name>
    <dbReference type="NCBI Taxonomy" id="478801"/>
    <lineage>
        <taxon>Bacteria</taxon>
        <taxon>Bacillati</taxon>
        <taxon>Actinomycetota</taxon>
        <taxon>Actinomycetes</taxon>
        <taxon>Micrococcales</taxon>
        <taxon>Kytococcaceae</taxon>
        <taxon>Kytococcus</taxon>
    </lineage>
</organism>
<reference evidence="2 3" key="1">
    <citation type="journal article" date="2009" name="Stand. Genomic Sci.">
        <title>Complete genome sequence of Kytococcus sedentarius type strain (541).</title>
        <authorList>
            <person name="Sims D."/>
            <person name="Brettin T."/>
            <person name="Detter J.C."/>
            <person name="Han C."/>
            <person name="Lapidus A."/>
            <person name="Copeland A."/>
            <person name="Glavina Del Rio T."/>
            <person name="Nolan M."/>
            <person name="Chen F."/>
            <person name="Lucas S."/>
            <person name="Tice H."/>
            <person name="Cheng J.F."/>
            <person name="Bruce D."/>
            <person name="Goodwin L."/>
            <person name="Pitluck S."/>
            <person name="Ovchinnikova G."/>
            <person name="Pati A."/>
            <person name="Ivanova N."/>
            <person name="Mavrommatis K."/>
            <person name="Chen A."/>
            <person name="Palaniappan K."/>
            <person name="D'haeseleer P."/>
            <person name="Chain P."/>
            <person name="Bristow J."/>
            <person name="Eisen J.A."/>
            <person name="Markowitz V."/>
            <person name="Hugenholtz P."/>
            <person name="Schneider S."/>
            <person name="Goker M."/>
            <person name="Pukall R."/>
            <person name="Kyrpides N.C."/>
            <person name="Klenk H.P."/>
        </authorList>
    </citation>
    <scope>NUCLEOTIDE SEQUENCE [LARGE SCALE GENOMIC DNA]</scope>
    <source>
        <strain evidence="3">ATCC 14392 / DSM 20547 / JCM 11482 / CCUG 33030 / NBRC 15357 / NCTC 11040 / CCM 314 / 541</strain>
    </source>
</reference>
<evidence type="ECO:0000313" key="2">
    <source>
        <dbReference type="EMBL" id="ACV07316.1"/>
    </source>
</evidence>
<feature type="region of interest" description="Disordered" evidence="1">
    <location>
        <begin position="51"/>
        <end position="87"/>
    </location>
</feature>
<accession>C7NF63</accession>
<feature type="compositionally biased region" description="Basic and acidic residues" evidence="1">
    <location>
        <begin position="12"/>
        <end position="22"/>
    </location>
</feature>
<dbReference type="STRING" id="478801.Ksed_23410"/>
<keyword evidence="3" id="KW-1185">Reference proteome</keyword>
<name>C7NF63_KYTSD</name>
<gene>
    <name evidence="2" type="ordered locus">Ksed_23410</name>
</gene>
<evidence type="ECO:0000313" key="3">
    <source>
        <dbReference type="Proteomes" id="UP000006666"/>
    </source>
</evidence>
<evidence type="ECO:0000256" key="1">
    <source>
        <dbReference type="SAM" id="MobiDB-lite"/>
    </source>
</evidence>
<proteinExistence type="predicted"/>
<dbReference type="Proteomes" id="UP000006666">
    <property type="component" value="Chromosome"/>
</dbReference>
<dbReference type="KEGG" id="kse:Ksed_23410"/>
<protein>
    <submittedName>
        <fullName evidence="2">Uncharacterized protein</fullName>
    </submittedName>
</protein>
<sequence length="87" mass="9361">MHPSGQQSWRHQNHEDDQDREHARHRRAQMVASAPLCARTVGIAAYRGNIESTLPDDLPPEPAAAASDSIDGALVSAGELPEHSASN</sequence>
<dbReference type="EMBL" id="CP001686">
    <property type="protein sequence ID" value="ACV07316.1"/>
    <property type="molecule type" value="Genomic_DNA"/>
</dbReference>
<feature type="region of interest" description="Disordered" evidence="1">
    <location>
        <begin position="1"/>
        <end position="28"/>
    </location>
</feature>